<reference evidence="1" key="1">
    <citation type="journal article" date="2022" name="bioRxiv">
        <title>Sequencing and chromosome-scale assembly of the giantPleurodeles waltlgenome.</title>
        <authorList>
            <person name="Brown T."/>
            <person name="Elewa A."/>
            <person name="Iarovenko S."/>
            <person name="Subramanian E."/>
            <person name="Araus A.J."/>
            <person name="Petzold A."/>
            <person name="Susuki M."/>
            <person name="Suzuki K.-i.T."/>
            <person name="Hayashi T."/>
            <person name="Toyoda A."/>
            <person name="Oliveira C."/>
            <person name="Osipova E."/>
            <person name="Leigh N.D."/>
            <person name="Simon A."/>
            <person name="Yun M.H."/>
        </authorList>
    </citation>
    <scope>NUCLEOTIDE SEQUENCE</scope>
    <source>
        <strain evidence="1">20211129_DDA</strain>
        <tissue evidence="1">Liver</tissue>
    </source>
</reference>
<accession>A0AAV7VJZ2</accession>
<organism evidence="1 2">
    <name type="scientific">Pleurodeles waltl</name>
    <name type="common">Iberian ribbed newt</name>
    <dbReference type="NCBI Taxonomy" id="8319"/>
    <lineage>
        <taxon>Eukaryota</taxon>
        <taxon>Metazoa</taxon>
        <taxon>Chordata</taxon>
        <taxon>Craniata</taxon>
        <taxon>Vertebrata</taxon>
        <taxon>Euteleostomi</taxon>
        <taxon>Amphibia</taxon>
        <taxon>Batrachia</taxon>
        <taxon>Caudata</taxon>
        <taxon>Salamandroidea</taxon>
        <taxon>Salamandridae</taxon>
        <taxon>Pleurodelinae</taxon>
        <taxon>Pleurodeles</taxon>
    </lineage>
</organism>
<dbReference type="EMBL" id="JANPWB010000003">
    <property type="protein sequence ID" value="KAJ1201246.1"/>
    <property type="molecule type" value="Genomic_DNA"/>
</dbReference>
<proteinExistence type="predicted"/>
<comment type="caution">
    <text evidence="1">The sequence shown here is derived from an EMBL/GenBank/DDBJ whole genome shotgun (WGS) entry which is preliminary data.</text>
</comment>
<keyword evidence="2" id="KW-1185">Reference proteome</keyword>
<gene>
    <name evidence="1" type="ORF">NDU88_005059</name>
</gene>
<evidence type="ECO:0000313" key="2">
    <source>
        <dbReference type="Proteomes" id="UP001066276"/>
    </source>
</evidence>
<protein>
    <submittedName>
        <fullName evidence="1">Uncharacterized protein</fullName>
    </submittedName>
</protein>
<dbReference type="AlphaFoldDB" id="A0AAV7VJZ2"/>
<dbReference type="Proteomes" id="UP001066276">
    <property type="component" value="Chromosome 2_1"/>
</dbReference>
<name>A0AAV7VJZ2_PLEWA</name>
<sequence>MIFALPVESVASCGGRLSPPAENRQRRVAAVISASCRTARADCGATTWWCDQHRRGVFPSPGAPAGMGAGGGFHLPAGGRLSPLLVLGGDKQAAVIAVGSRLRLNRAVGAGEGGALPRSFCLAEVIGWGFLSAGGSLEGPKEKRRSGPDWVCLVSWCRILRT</sequence>
<evidence type="ECO:0000313" key="1">
    <source>
        <dbReference type="EMBL" id="KAJ1201246.1"/>
    </source>
</evidence>